<sequence>MKNPTRRDIFRYVAASTVVSAAGRSIEAQHGADLASLRDVPWPQEPNLENTAFDRVTLEMSLKPFRQTDQAYVEAVCQDLFHQWLPLIRRVNAVAVMLWSADGSEILDYRGRSTDEFEWAKWIGIGNRPEAAPGDDPDRKGLHSVPHLYIDNPPVMTYGVLGRIVATLKRIGTAVTGKPVTVGATFDPGPEFAKSSFKYTRHPEIANDNTMGHSTFVTCVTHLHADKVSYAAFPNGITEGMSLGTFLGGQAQHFLSDLGFDYLWLSNGFGFSVSPWAVKGPLFDGTKFDVHAAPALRDAILGFWKDFRKQCPKFPLETRGTNLLLGSDLATNACPLQQIYDGGFNMVAPPNSPWAAIDGDFGLELVGYLSRIAELPPDGRFPFRFYVHDPWWLNSPWFDRYGREPHDINLPLAVARINGNADITRPAFFEMLTVDNSYGRMPEQAANEVTPHVLGAVDDFSDAPGLLTWICPFREYHDMVFGEAPNPQLPFFADWYLRGAVNTGLPLNSVVSTTNYLSTLRQNHAFFDETVLLTLVPTAGSLLEEALLDRARRGLPVLFYGPVTHASKTMLDYLGLALSDGIDGELALQSSLHLDDVQHGAQAMRFQHRSLTNAGNINTVAQSGTTVLATVSANGKERAYAVQHGNSAWIRGTFCSRIPENASARIPIPDDPATSFQAEALARAVLAKLGVSIVVSKTSPETRLPVIFGARCRNGYFFSGYAPSTTSSVRLRLSMGAPLFVGREAWLEDGHAVYTLPRAWHHEARVFVQTQQAGEVSCVEYYAGMTGFRRRTLIKGLKDATVTFLPEDDGRVIFQANDMRLHVEQNSVPVTRSENGRRLTVHGITGSLFISW</sequence>
<gene>
    <name evidence="1" type="ORF">SAMN05444167_3218</name>
</gene>
<dbReference type="OrthoDB" id="2482871at2"/>
<dbReference type="Proteomes" id="UP000182427">
    <property type="component" value="Chromosome I"/>
</dbReference>
<name>A0A1G7NP92_9BACT</name>
<evidence type="ECO:0000313" key="2">
    <source>
        <dbReference type="Proteomes" id="UP000182427"/>
    </source>
</evidence>
<protein>
    <submittedName>
        <fullName evidence="1">Uncharacterized protein</fullName>
    </submittedName>
</protein>
<dbReference type="EMBL" id="LT629690">
    <property type="protein sequence ID" value="SDF75898.1"/>
    <property type="molecule type" value="Genomic_DNA"/>
</dbReference>
<organism evidence="1 2">
    <name type="scientific">Terriglobus roseus</name>
    <dbReference type="NCBI Taxonomy" id="392734"/>
    <lineage>
        <taxon>Bacteria</taxon>
        <taxon>Pseudomonadati</taxon>
        <taxon>Acidobacteriota</taxon>
        <taxon>Terriglobia</taxon>
        <taxon>Terriglobales</taxon>
        <taxon>Acidobacteriaceae</taxon>
        <taxon>Terriglobus</taxon>
    </lineage>
</organism>
<dbReference type="AlphaFoldDB" id="A0A1G7NP92"/>
<keyword evidence="2" id="KW-1185">Reference proteome</keyword>
<proteinExistence type="predicted"/>
<accession>A0A1G7NP92</accession>
<reference evidence="1 2" key="1">
    <citation type="submission" date="2016-10" db="EMBL/GenBank/DDBJ databases">
        <authorList>
            <person name="de Groot N.N."/>
        </authorList>
    </citation>
    <scope>NUCLEOTIDE SEQUENCE [LARGE SCALE GENOMIC DNA]</scope>
    <source>
        <strain evidence="1 2">GAS232</strain>
    </source>
</reference>
<evidence type="ECO:0000313" key="1">
    <source>
        <dbReference type="EMBL" id="SDF75898.1"/>
    </source>
</evidence>
<dbReference type="RefSeq" id="WP_083346042.1">
    <property type="nucleotide sequence ID" value="NZ_LT629690.1"/>
</dbReference>